<evidence type="ECO:0000259" key="11">
    <source>
        <dbReference type="PROSITE" id="PS50089"/>
    </source>
</evidence>
<dbReference type="InterPro" id="IPR013083">
    <property type="entry name" value="Znf_RING/FYVE/PHD"/>
</dbReference>
<dbReference type="GO" id="GO:0005634">
    <property type="term" value="C:nucleus"/>
    <property type="evidence" value="ECO:0007669"/>
    <property type="project" value="UniProtKB-SubCell"/>
</dbReference>
<evidence type="ECO:0000256" key="10">
    <source>
        <dbReference type="SAM" id="MobiDB-lite"/>
    </source>
</evidence>
<proteinExistence type="predicted"/>
<dbReference type="GO" id="GO:0008270">
    <property type="term" value="F:zinc ion binding"/>
    <property type="evidence" value="ECO:0007669"/>
    <property type="project" value="UniProtKB-KW"/>
</dbReference>
<dbReference type="InterPro" id="IPR000504">
    <property type="entry name" value="RRM_dom"/>
</dbReference>
<feature type="compositionally biased region" description="Pro residues" evidence="10">
    <location>
        <begin position="461"/>
        <end position="480"/>
    </location>
</feature>
<dbReference type="InterPro" id="IPR012677">
    <property type="entry name" value="Nucleotide-bd_a/b_plait_sf"/>
</dbReference>
<feature type="compositionally biased region" description="Polar residues" evidence="10">
    <location>
        <begin position="1097"/>
        <end position="1110"/>
    </location>
</feature>
<feature type="region of interest" description="Disordered" evidence="10">
    <location>
        <begin position="316"/>
        <end position="491"/>
    </location>
</feature>
<dbReference type="GO" id="GO:0030014">
    <property type="term" value="C:CCR4-NOT complex"/>
    <property type="evidence" value="ECO:0007669"/>
    <property type="project" value="InterPro"/>
</dbReference>
<feature type="compositionally biased region" description="Pro residues" evidence="10">
    <location>
        <begin position="414"/>
        <end position="423"/>
    </location>
</feature>
<keyword evidence="2" id="KW-0479">Metal-binding</keyword>
<keyword evidence="14" id="KW-1185">Reference proteome</keyword>
<dbReference type="OrthoDB" id="1923159at2759"/>
<evidence type="ECO:0000256" key="9">
    <source>
        <dbReference type="PROSITE-ProRule" id="PRU00176"/>
    </source>
</evidence>
<evidence type="ECO:0008006" key="15">
    <source>
        <dbReference type="Google" id="ProtNLM"/>
    </source>
</evidence>
<dbReference type="InterPro" id="IPR039515">
    <property type="entry name" value="NOT4_mRING-HC-C4C4"/>
</dbReference>
<evidence type="ECO:0000256" key="3">
    <source>
        <dbReference type="ARBA" id="ARBA00022771"/>
    </source>
</evidence>
<dbReference type="FunFam" id="3.30.40.10:FF:000006">
    <property type="entry name" value="CCR4-NOT transcription complex subunit 4"/>
    <property type="match status" value="1"/>
</dbReference>
<dbReference type="PANTHER" id="PTHR12603:SF0">
    <property type="entry name" value="CCR4-NOT TRANSCRIPTION COMPLEX SUBUNIT 4"/>
    <property type="match status" value="1"/>
</dbReference>
<dbReference type="InterPro" id="IPR035979">
    <property type="entry name" value="RBD_domain_sf"/>
</dbReference>
<dbReference type="EMBL" id="MU150381">
    <property type="protein sequence ID" value="KAF9457231.1"/>
    <property type="molecule type" value="Genomic_DNA"/>
</dbReference>
<feature type="compositionally biased region" description="Polar residues" evidence="10">
    <location>
        <begin position="428"/>
        <end position="454"/>
    </location>
</feature>
<evidence type="ECO:0000259" key="12">
    <source>
        <dbReference type="PROSITE" id="PS50102"/>
    </source>
</evidence>
<dbReference type="PANTHER" id="PTHR12603">
    <property type="entry name" value="CCR4-NOT TRANSCRIPTION COMPLEX RELATED"/>
    <property type="match status" value="1"/>
</dbReference>
<organism evidence="13 14">
    <name type="scientific">Collybia nuda</name>
    <dbReference type="NCBI Taxonomy" id="64659"/>
    <lineage>
        <taxon>Eukaryota</taxon>
        <taxon>Fungi</taxon>
        <taxon>Dikarya</taxon>
        <taxon>Basidiomycota</taxon>
        <taxon>Agaricomycotina</taxon>
        <taxon>Agaricomycetes</taxon>
        <taxon>Agaricomycetidae</taxon>
        <taxon>Agaricales</taxon>
        <taxon>Tricholomatineae</taxon>
        <taxon>Clitocybaceae</taxon>
        <taxon>Collybia</taxon>
    </lineage>
</organism>
<accession>A0A9P5XX70</accession>
<feature type="domain" description="RING-type" evidence="11">
    <location>
        <begin position="49"/>
        <end position="92"/>
    </location>
</feature>
<dbReference type="GO" id="GO:0003723">
    <property type="term" value="F:RNA binding"/>
    <property type="evidence" value="ECO:0007669"/>
    <property type="project" value="UniProtKB-UniRule"/>
</dbReference>
<dbReference type="Proteomes" id="UP000807353">
    <property type="component" value="Unassembled WGS sequence"/>
</dbReference>
<gene>
    <name evidence="13" type="ORF">BDZ94DRAFT_1203063</name>
</gene>
<feature type="region of interest" description="Disordered" evidence="10">
    <location>
        <begin position="1003"/>
        <end position="1134"/>
    </location>
</feature>
<evidence type="ECO:0000313" key="14">
    <source>
        <dbReference type="Proteomes" id="UP000807353"/>
    </source>
</evidence>
<keyword evidence="3 8" id="KW-0863">Zinc-finger</keyword>
<feature type="domain" description="RRM" evidence="12">
    <location>
        <begin position="144"/>
        <end position="225"/>
    </location>
</feature>
<keyword evidence="5 9" id="KW-0694">RNA-binding</keyword>
<feature type="compositionally biased region" description="Polar residues" evidence="10">
    <location>
        <begin position="702"/>
        <end position="743"/>
    </location>
</feature>
<dbReference type="InterPro" id="IPR003954">
    <property type="entry name" value="RRM_euk-type"/>
</dbReference>
<comment type="caution">
    <text evidence="13">The sequence shown here is derived from an EMBL/GenBank/DDBJ whole genome shotgun (WGS) entry which is preliminary data.</text>
</comment>
<evidence type="ECO:0000256" key="8">
    <source>
        <dbReference type="PROSITE-ProRule" id="PRU00175"/>
    </source>
</evidence>
<dbReference type="SMART" id="SM00361">
    <property type="entry name" value="RRM_1"/>
    <property type="match status" value="1"/>
</dbReference>
<dbReference type="GO" id="GO:0016567">
    <property type="term" value="P:protein ubiquitination"/>
    <property type="evidence" value="ECO:0007669"/>
    <property type="project" value="TreeGrafter"/>
</dbReference>
<dbReference type="Pfam" id="PF14570">
    <property type="entry name" value="zf-RING_4"/>
    <property type="match status" value="1"/>
</dbReference>
<dbReference type="Gene3D" id="3.30.40.10">
    <property type="entry name" value="Zinc/RING finger domain, C3HC4 (zinc finger)"/>
    <property type="match status" value="1"/>
</dbReference>
<keyword evidence="7" id="KW-0539">Nucleus</keyword>
<feature type="compositionally biased region" description="Polar residues" evidence="10">
    <location>
        <begin position="344"/>
        <end position="354"/>
    </location>
</feature>
<evidence type="ECO:0000256" key="2">
    <source>
        <dbReference type="ARBA" id="ARBA00022723"/>
    </source>
</evidence>
<dbReference type="InterPro" id="IPR001841">
    <property type="entry name" value="Znf_RING"/>
</dbReference>
<evidence type="ECO:0000256" key="1">
    <source>
        <dbReference type="ARBA" id="ARBA00004123"/>
    </source>
</evidence>
<evidence type="ECO:0000256" key="6">
    <source>
        <dbReference type="ARBA" id="ARBA00023054"/>
    </source>
</evidence>
<dbReference type="PROSITE" id="PS50089">
    <property type="entry name" value="ZF_RING_2"/>
    <property type="match status" value="1"/>
</dbReference>
<evidence type="ECO:0000313" key="13">
    <source>
        <dbReference type="EMBL" id="KAF9457231.1"/>
    </source>
</evidence>
<feature type="compositionally biased region" description="Basic and acidic residues" evidence="10">
    <location>
        <begin position="1018"/>
        <end position="1041"/>
    </location>
</feature>
<evidence type="ECO:0000256" key="7">
    <source>
        <dbReference type="ARBA" id="ARBA00023242"/>
    </source>
</evidence>
<name>A0A9P5XX70_9AGAR</name>
<dbReference type="InterPro" id="IPR039780">
    <property type="entry name" value="Mot2"/>
</dbReference>
<dbReference type="SUPFAM" id="SSF57850">
    <property type="entry name" value="RING/U-box"/>
    <property type="match status" value="1"/>
</dbReference>
<evidence type="ECO:0000256" key="4">
    <source>
        <dbReference type="ARBA" id="ARBA00022833"/>
    </source>
</evidence>
<dbReference type="PROSITE" id="PS50102">
    <property type="entry name" value="RRM"/>
    <property type="match status" value="1"/>
</dbReference>
<dbReference type="SUPFAM" id="SSF54928">
    <property type="entry name" value="RNA-binding domain, RBD"/>
    <property type="match status" value="1"/>
</dbReference>
<reference evidence="13" key="1">
    <citation type="submission" date="2020-11" db="EMBL/GenBank/DDBJ databases">
        <authorList>
            <consortium name="DOE Joint Genome Institute"/>
            <person name="Ahrendt S."/>
            <person name="Riley R."/>
            <person name="Andreopoulos W."/>
            <person name="Labutti K."/>
            <person name="Pangilinan J."/>
            <person name="Ruiz-Duenas F.J."/>
            <person name="Barrasa J.M."/>
            <person name="Sanchez-Garcia M."/>
            <person name="Camarero S."/>
            <person name="Miyauchi S."/>
            <person name="Serrano A."/>
            <person name="Linde D."/>
            <person name="Babiker R."/>
            <person name="Drula E."/>
            <person name="Ayuso-Fernandez I."/>
            <person name="Pacheco R."/>
            <person name="Padilla G."/>
            <person name="Ferreira P."/>
            <person name="Barriuso J."/>
            <person name="Kellner H."/>
            <person name="Castanera R."/>
            <person name="Alfaro M."/>
            <person name="Ramirez L."/>
            <person name="Pisabarro A.G."/>
            <person name="Kuo A."/>
            <person name="Tritt A."/>
            <person name="Lipzen A."/>
            <person name="He G."/>
            <person name="Yan M."/>
            <person name="Ng V."/>
            <person name="Cullen D."/>
            <person name="Martin F."/>
            <person name="Rosso M.-N."/>
            <person name="Henrissat B."/>
            <person name="Hibbett D."/>
            <person name="Martinez A.T."/>
            <person name="Grigoriev I.V."/>
        </authorList>
    </citation>
    <scope>NUCLEOTIDE SEQUENCE</scope>
    <source>
        <strain evidence="13">CBS 247.69</strain>
    </source>
</reference>
<feature type="region of interest" description="Disordered" evidence="10">
    <location>
        <begin position="684"/>
        <end position="748"/>
    </location>
</feature>
<dbReference type="Gene3D" id="3.30.70.330">
    <property type="match status" value="1"/>
</dbReference>
<dbReference type="CDD" id="cd16618">
    <property type="entry name" value="mRING-HC-C4C4_CNOT4"/>
    <property type="match status" value="1"/>
</dbReference>
<comment type="subcellular location">
    <subcellularLocation>
        <location evidence="1">Nucleus</location>
    </subcellularLocation>
</comment>
<feature type="compositionally biased region" description="Polar residues" evidence="10">
    <location>
        <begin position="374"/>
        <end position="390"/>
    </location>
</feature>
<evidence type="ECO:0000256" key="5">
    <source>
        <dbReference type="ARBA" id="ARBA00022884"/>
    </source>
</evidence>
<protein>
    <recommendedName>
        <fullName evidence="15">RING-type domain-containing protein</fullName>
    </recommendedName>
</protein>
<sequence>MATSRPHTHHSLPAPVIHAGFSISQSKSHVLAGVQDAYWSDDETEDAECPLCLEEMDISDLNFKPCICGYQICRFCWHHIKENLNKRCPACRRVYTDDAVEFKPIATQDHKRLTQQKKQRERERKELDQLGRRHLANVRVVQRNVVYVVGIGPRFAKEELIPTLRSSEYFGQYGKITKILLVKRTSSGGGAPVVGLYITYHRREDAARSIAAVDGTPSPGGGRELMRASYGTTKYCMSFLRGVSCSDHSCMNLHEWGDEKDCFTKEDLTTLKHTMKATESRARNVAVGNKKLDDQDGGLPRAAAWAQKTAINSVPQAPPAMSGHVISGSTVASRQTRRGGMSRPTRNLPTPTHSNDARAGTFQKLAQDRKEAASTKTPSQASSSRPSTPAFTPAIPRAATPIESKGPQQKKNVSPPPLLPPQSPALSTTAGSDRTSESQEPTTSQVRLVNSLYTGPSHMPNIPPGLPAVPPGLSAPPGIPVPSRSPRFETASPQTPLLASQSSYQMSTAARALLDDVKARRESAVPTSIGQSPFPDFDRTLQTLSGDGASFSFNLDPTLAGDEISQLPDFETEANIPFRGGYADAFPALRTSGSSSSAFMTPPGLTYPHHPNHPIYDPMVSRPSLVPPLEKPINGNSAYVGSFNPFADGNDDFSVPTASSLRGSHLTSSDDDTSRKMSRFGFARGRQGSTSTSSPLHAPSPLGNSNGDIQSFYNSTDGLPQSSSSIHWTRQDQGYGQPSSTMGSPLVQPMESVYAPPQMRFQPFDSGVSEAQLRDFIQSSRDRANSSNVHLSAPTENSFKLPVGLPPFNDPAIMSASLSSPTSEATYNILSYGPPPGLSYPQGTRHGITSGNVVNNADGGMNGNGLIHGEPISFCIQGREVSVPIAPTASPIISLVLSPSDFPALIASPVETSIVDDVRLTTEDSVSQHDTKIQEKAERKAAKKVVAAEKSAERQRLAQERAVAKAAERARIAQEKLNEKERVAVLKVEQEKERVLNEKKAGKVENEKVAQVQKHRAAQVEKERTQQLKRSERKPHGEKTVHGSNTAKPASPIHPVIRPVSKPAEPEIQVPLLSKRPKKTKPTAKPLKVPKEGLTPDETSIHPSVLTSDSPRPLTDSSSNNSRSQSLDRATPTSVEELLEDIDILHPGMDLPNHSFFDIHKINPAAIMPLEYGPLVHALSALSVGGGSFANNMPSGSIDNAVSSFQQLLETLTQTISDLLRLLPRTTWDDSSSFDGVLRDMLKGDDFLDDGGDEGQGKEDEVAALTLALERRARWMEVQLSKLEELHRDINTAAVRAVLSFNDNGWDRYGFMPRVGNTLRRFDKIGVVEENGKTRLMTVDELEKKLTVAREAAVFAETEVREVMERIQSIKPLDCD</sequence>
<keyword evidence="6" id="KW-0175">Coiled coil</keyword>
<keyword evidence="4" id="KW-0862">Zinc</keyword>
<dbReference type="GO" id="GO:0004842">
    <property type="term" value="F:ubiquitin-protein transferase activity"/>
    <property type="evidence" value="ECO:0007669"/>
    <property type="project" value="InterPro"/>
</dbReference>